<protein>
    <recommendedName>
        <fullName evidence="4">GH16 domain-containing protein</fullName>
    </recommendedName>
</protein>
<gene>
    <name evidence="5" type="ORF">GALMADRAFT_256233</name>
</gene>
<dbReference type="PROSITE" id="PS51762">
    <property type="entry name" value="GH16_2"/>
    <property type="match status" value="1"/>
</dbReference>
<dbReference type="GO" id="GO:0009251">
    <property type="term" value="P:glucan catabolic process"/>
    <property type="evidence" value="ECO:0007669"/>
    <property type="project" value="TreeGrafter"/>
</dbReference>
<dbReference type="GO" id="GO:0004553">
    <property type="term" value="F:hydrolase activity, hydrolyzing O-glycosyl compounds"/>
    <property type="evidence" value="ECO:0007669"/>
    <property type="project" value="InterPro"/>
</dbReference>
<feature type="chain" id="PRO_5001645643" description="GH16 domain-containing protein" evidence="3">
    <location>
        <begin position="17"/>
        <end position="379"/>
    </location>
</feature>
<keyword evidence="6" id="KW-1185">Reference proteome</keyword>
<dbReference type="PANTHER" id="PTHR10963:SF24">
    <property type="entry name" value="GLYCOSIDASE C21B10.07-RELATED"/>
    <property type="match status" value="1"/>
</dbReference>
<feature type="transmembrane region" description="Helical" evidence="2">
    <location>
        <begin position="357"/>
        <end position="378"/>
    </location>
</feature>
<keyword evidence="2" id="KW-0472">Membrane</keyword>
<evidence type="ECO:0000259" key="4">
    <source>
        <dbReference type="PROSITE" id="PS51762"/>
    </source>
</evidence>
<dbReference type="PANTHER" id="PTHR10963">
    <property type="entry name" value="GLYCOSYL HYDROLASE-RELATED"/>
    <property type="match status" value="1"/>
</dbReference>
<feature type="domain" description="GH16" evidence="4">
    <location>
        <begin position="9"/>
        <end position="278"/>
    </location>
</feature>
<sequence length="379" mass="39917">MLRVVALATLFGSAFAQQLKLARNYSGDGFFDLWTYKVGNDAMNAFGQPGNQGNVNFLSQADAKAQNLTSVNGVGNVVIKVDDFTTAAPNGTFGRNSVQILSKDQITPGSLVILDAIHMPFGCSVWPAFWLYGQNWPQNGEIDIVENVNMATNNQYSLHTEDGCTHPPAGQVNETGNLISTNCFVNATGQAGNQGCLVADSNLSYGSGFAGNGGGAFAMLWNDDGIKIWFFTRNAIPSDLPTPNPNPAGWPAPSAFYPSSSCDTTKFIGSQTMILETNVCGNFAVDVFSQTCPNMGVCTDLVPNPANYVNAYWEIRYLTVFSNSTTSTGSGSSSTSGGSGSSPTGGTKSAARSINTLGPLSAVAGILIPLLTFASLWIL</sequence>
<dbReference type="InterPro" id="IPR013320">
    <property type="entry name" value="ConA-like_dom_sf"/>
</dbReference>
<reference evidence="6" key="1">
    <citation type="journal article" date="2014" name="Proc. Natl. Acad. Sci. U.S.A.">
        <title>Extensive sampling of basidiomycete genomes demonstrates inadequacy of the white-rot/brown-rot paradigm for wood decay fungi.</title>
        <authorList>
            <person name="Riley R."/>
            <person name="Salamov A.A."/>
            <person name="Brown D.W."/>
            <person name="Nagy L.G."/>
            <person name="Floudas D."/>
            <person name="Held B.W."/>
            <person name="Levasseur A."/>
            <person name="Lombard V."/>
            <person name="Morin E."/>
            <person name="Otillar R."/>
            <person name="Lindquist E.A."/>
            <person name="Sun H."/>
            <person name="LaButti K.M."/>
            <person name="Schmutz J."/>
            <person name="Jabbour D."/>
            <person name="Luo H."/>
            <person name="Baker S.E."/>
            <person name="Pisabarro A.G."/>
            <person name="Walton J.D."/>
            <person name="Blanchette R.A."/>
            <person name="Henrissat B."/>
            <person name="Martin F."/>
            <person name="Cullen D."/>
            <person name="Hibbett D.S."/>
            <person name="Grigoriev I.V."/>
        </authorList>
    </citation>
    <scope>NUCLEOTIDE SEQUENCE [LARGE SCALE GENOMIC DNA]</scope>
    <source>
        <strain evidence="6">CBS 339.88</strain>
    </source>
</reference>
<evidence type="ECO:0000256" key="1">
    <source>
        <dbReference type="SAM" id="MobiDB-lite"/>
    </source>
</evidence>
<dbReference type="Proteomes" id="UP000027222">
    <property type="component" value="Unassembled WGS sequence"/>
</dbReference>
<accession>A0A067SDP1</accession>
<evidence type="ECO:0000313" key="5">
    <source>
        <dbReference type="EMBL" id="KDR68996.1"/>
    </source>
</evidence>
<evidence type="ECO:0000313" key="6">
    <source>
        <dbReference type="Proteomes" id="UP000027222"/>
    </source>
</evidence>
<dbReference type="Gene3D" id="2.60.120.200">
    <property type="match status" value="1"/>
</dbReference>
<dbReference type="InterPro" id="IPR000757">
    <property type="entry name" value="Beta-glucanase-like"/>
</dbReference>
<feature type="region of interest" description="Disordered" evidence="1">
    <location>
        <begin position="328"/>
        <end position="348"/>
    </location>
</feature>
<dbReference type="Pfam" id="PF26113">
    <property type="entry name" value="GH16_XgeA"/>
    <property type="match status" value="1"/>
</dbReference>
<feature type="signal peptide" evidence="3">
    <location>
        <begin position="1"/>
        <end position="16"/>
    </location>
</feature>
<proteinExistence type="predicted"/>
<dbReference type="STRING" id="685588.A0A067SDP1"/>
<name>A0A067SDP1_GALM3</name>
<organism evidence="5 6">
    <name type="scientific">Galerina marginata (strain CBS 339.88)</name>
    <dbReference type="NCBI Taxonomy" id="685588"/>
    <lineage>
        <taxon>Eukaryota</taxon>
        <taxon>Fungi</taxon>
        <taxon>Dikarya</taxon>
        <taxon>Basidiomycota</taxon>
        <taxon>Agaricomycotina</taxon>
        <taxon>Agaricomycetes</taxon>
        <taxon>Agaricomycetidae</taxon>
        <taxon>Agaricales</taxon>
        <taxon>Agaricineae</taxon>
        <taxon>Strophariaceae</taxon>
        <taxon>Galerina</taxon>
    </lineage>
</organism>
<keyword evidence="3" id="KW-0732">Signal</keyword>
<dbReference type="SUPFAM" id="SSF49899">
    <property type="entry name" value="Concanavalin A-like lectins/glucanases"/>
    <property type="match status" value="1"/>
</dbReference>
<keyword evidence="2" id="KW-1133">Transmembrane helix</keyword>
<dbReference type="InterPro" id="IPR050546">
    <property type="entry name" value="Glycosyl_Hydrlase_16"/>
</dbReference>
<evidence type="ECO:0000256" key="2">
    <source>
        <dbReference type="SAM" id="Phobius"/>
    </source>
</evidence>
<dbReference type="HOGENOM" id="CLU_016972_2_1_1"/>
<keyword evidence="2" id="KW-0812">Transmembrane</keyword>
<dbReference type="OrthoDB" id="192832at2759"/>
<evidence type="ECO:0000256" key="3">
    <source>
        <dbReference type="SAM" id="SignalP"/>
    </source>
</evidence>
<dbReference type="AlphaFoldDB" id="A0A067SDP1"/>
<dbReference type="EMBL" id="KL142404">
    <property type="protein sequence ID" value="KDR68996.1"/>
    <property type="molecule type" value="Genomic_DNA"/>
</dbReference>